<dbReference type="PROSITE" id="PS51269">
    <property type="entry name" value="COMM"/>
    <property type="match status" value="1"/>
</dbReference>
<protein>
    <recommendedName>
        <fullName evidence="1">COMM domain-containing protein</fullName>
    </recommendedName>
</protein>
<organism evidence="2 3">
    <name type="scientific">Triparma laevis f. longispina</name>
    <dbReference type="NCBI Taxonomy" id="1714387"/>
    <lineage>
        <taxon>Eukaryota</taxon>
        <taxon>Sar</taxon>
        <taxon>Stramenopiles</taxon>
        <taxon>Ochrophyta</taxon>
        <taxon>Bolidophyceae</taxon>
        <taxon>Parmales</taxon>
        <taxon>Triparmaceae</taxon>
        <taxon>Triparma</taxon>
    </lineage>
</organism>
<feature type="domain" description="COMM" evidence="1">
    <location>
        <begin position="131"/>
        <end position="201"/>
    </location>
</feature>
<name>A0A9W7F108_9STRA</name>
<dbReference type="EMBL" id="BRXW01000014">
    <property type="protein sequence ID" value="GMH99694.1"/>
    <property type="molecule type" value="Genomic_DNA"/>
</dbReference>
<dbReference type="AlphaFoldDB" id="A0A9W7F108"/>
<sequence length="201" mass="22322">MNEAFPISSRFKSACSLINKLPVSKFPLILKRICAKIHIKNCEFFTESELSHLTTQFSVSLLDFNDILGACSYAFEQSVYSTIKPDALASTLTLAGMSVEHSTVFSQAWAQTATSVVSNFRDACVMGAPKVMTNNEWSLSINMSNDTLKNTKEASARFEIDLARPHDGGDEETLAVEFTHEELYGFFQKLEKVQSQLDALS</sequence>
<gene>
    <name evidence="2" type="ORF">TrLO_g1748</name>
</gene>
<evidence type="ECO:0000313" key="2">
    <source>
        <dbReference type="EMBL" id="GMH99694.1"/>
    </source>
</evidence>
<dbReference type="InterPro" id="IPR037361">
    <property type="entry name" value="COMMD10"/>
</dbReference>
<evidence type="ECO:0000313" key="3">
    <source>
        <dbReference type="Proteomes" id="UP001165122"/>
    </source>
</evidence>
<dbReference type="Pfam" id="PF21672">
    <property type="entry name" value="COMM_HN"/>
    <property type="match status" value="1"/>
</dbReference>
<dbReference type="OrthoDB" id="77522at2759"/>
<accession>A0A9W7F108</accession>
<proteinExistence type="predicted"/>
<dbReference type="InterPro" id="IPR017920">
    <property type="entry name" value="COMM"/>
</dbReference>
<dbReference type="Pfam" id="PF07258">
    <property type="entry name" value="COMM_domain"/>
    <property type="match status" value="1"/>
</dbReference>
<dbReference type="PANTHER" id="PTHR12333:SF0">
    <property type="entry name" value="COMM DOMAIN-CONTAINING PROTEIN 10"/>
    <property type="match status" value="1"/>
</dbReference>
<comment type="caution">
    <text evidence="2">The sequence shown here is derived from an EMBL/GenBank/DDBJ whole genome shotgun (WGS) entry which is preliminary data.</text>
</comment>
<keyword evidence="3" id="KW-1185">Reference proteome</keyword>
<evidence type="ECO:0000259" key="1">
    <source>
        <dbReference type="PROSITE" id="PS51269"/>
    </source>
</evidence>
<reference evidence="3" key="1">
    <citation type="journal article" date="2023" name="Commun. Biol.">
        <title>Genome analysis of Parmales, the sister group of diatoms, reveals the evolutionary specialization of diatoms from phago-mixotrophs to photoautotrophs.</title>
        <authorList>
            <person name="Ban H."/>
            <person name="Sato S."/>
            <person name="Yoshikawa S."/>
            <person name="Yamada K."/>
            <person name="Nakamura Y."/>
            <person name="Ichinomiya M."/>
            <person name="Sato N."/>
            <person name="Blanc-Mathieu R."/>
            <person name="Endo H."/>
            <person name="Kuwata A."/>
            <person name="Ogata H."/>
        </authorList>
    </citation>
    <scope>NUCLEOTIDE SEQUENCE [LARGE SCALE GENOMIC DNA]</scope>
    <source>
        <strain evidence="3">NIES 3700</strain>
    </source>
</reference>
<dbReference type="PANTHER" id="PTHR12333">
    <property type="entry name" value="COMM DOMAIN CONTAINING PROTEIN 10"/>
    <property type="match status" value="1"/>
</dbReference>
<dbReference type="Proteomes" id="UP001165122">
    <property type="component" value="Unassembled WGS sequence"/>
</dbReference>